<organism evidence="2 3">
    <name type="scientific">Amedibacillus dolichus</name>
    <dbReference type="NCBI Taxonomy" id="31971"/>
    <lineage>
        <taxon>Bacteria</taxon>
        <taxon>Bacillati</taxon>
        <taxon>Bacillota</taxon>
        <taxon>Erysipelotrichia</taxon>
        <taxon>Erysipelotrichales</taxon>
        <taxon>Erysipelotrichaceae</taxon>
        <taxon>Amedibacillus</taxon>
    </lineage>
</organism>
<keyword evidence="1" id="KW-0812">Transmembrane</keyword>
<protein>
    <submittedName>
        <fullName evidence="2">Uncharacterized protein</fullName>
    </submittedName>
</protein>
<dbReference type="Proteomes" id="UP001529340">
    <property type="component" value="Unassembled WGS sequence"/>
</dbReference>
<feature type="transmembrane region" description="Helical" evidence="1">
    <location>
        <begin position="126"/>
        <end position="144"/>
    </location>
</feature>
<evidence type="ECO:0000313" key="3">
    <source>
        <dbReference type="Proteomes" id="UP001529340"/>
    </source>
</evidence>
<feature type="transmembrane region" description="Helical" evidence="1">
    <location>
        <begin position="6"/>
        <end position="32"/>
    </location>
</feature>
<feature type="transmembrane region" description="Helical" evidence="1">
    <location>
        <begin position="85"/>
        <end position="106"/>
    </location>
</feature>
<evidence type="ECO:0000313" key="2">
    <source>
        <dbReference type="EMBL" id="MDM8157809.1"/>
    </source>
</evidence>
<reference evidence="2 3" key="2">
    <citation type="submission" date="2023-06" db="EMBL/GenBank/DDBJ databases">
        <title>Identification and characterization of horizontal gene transfer across gut microbiota members of farm animals based on homology search.</title>
        <authorList>
            <person name="Schwarzerova J."/>
            <person name="Nykrynova M."/>
            <person name="Jureckova K."/>
            <person name="Cejkova D."/>
            <person name="Rychlik I."/>
        </authorList>
    </citation>
    <scope>NUCLEOTIDE SEQUENCE [LARGE SCALE GENOMIC DNA]</scope>
    <source>
        <strain evidence="2 3">ET39</strain>
    </source>
</reference>
<gene>
    <name evidence="2" type="ORF">QUV96_09185</name>
</gene>
<sequence>MLFITIGLGFIFINLNINDIQVVPSFVGYLLIALGSSQLKKESVYFRRILPAAIVMTVINVWSYLMSLMTASEWSGVVSDLYQTIFWVILLLILSAILQLFITYCLAKGVLEMEKTHRCDLGGHRLLQLWQAVAVLVILSNLLALLQQPAFATIAGLMLIAATIVQLIYWGFFIRSYRLYSRLA</sequence>
<reference evidence="3" key="1">
    <citation type="submission" date="2023-06" db="EMBL/GenBank/DDBJ databases">
        <title>Identification and characterization of horizontal gene transfer across gut microbiota members of farm animals based on homology search.</title>
        <authorList>
            <person name="Zeman M."/>
            <person name="Kubasova T."/>
            <person name="Jahodarova E."/>
            <person name="Nykrynova M."/>
            <person name="Rychlik I."/>
        </authorList>
    </citation>
    <scope>NUCLEOTIDE SEQUENCE [LARGE SCALE GENOMIC DNA]</scope>
    <source>
        <strain evidence="3">ET39</strain>
    </source>
</reference>
<feature type="transmembrane region" description="Helical" evidence="1">
    <location>
        <begin position="150"/>
        <end position="172"/>
    </location>
</feature>
<keyword evidence="3" id="KW-1185">Reference proteome</keyword>
<keyword evidence="1" id="KW-0472">Membrane</keyword>
<reference evidence="2 3" key="3">
    <citation type="submission" date="2023-06" db="EMBL/GenBank/DDBJ databases">
        <authorList>
            <person name="Zeman M."/>
            <person name="Kubasova T."/>
            <person name="Jahodarova E."/>
            <person name="Nykrynova M."/>
            <person name="Rychlik I."/>
        </authorList>
    </citation>
    <scope>NUCLEOTIDE SEQUENCE [LARGE SCALE GENOMIC DNA]</scope>
    <source>
        <strain evidence="2 3">ET39</strain>
    </source>
</reference>
<proteinExistence type="predicted"/>
<evidence type="ECO:0000256" key="1">
    <source>
        <dbReference type="SAM" id="Phobius"/>
    </source>
</evidence>
<comment type="caution">
    <text evidence="2">The sequence shown here is derived from an EMBL/GenBank/DDBJ whole genome shotgun (WGS) entry which is preliminary data.</text>
</comment>
<feature type="transmembrane region" description="Helical" evidence="1">
    <location>
        <begin position="44"/>
        <end position="65"/>
    </location>
</feature>
<accession>A0ABT7UDY4</accession>
<name>A0ABT7UDY4_9FIRM</name>
<dbReference type="EMBL" id="JAUDCG010000046">
    <property type="protein sequence ID" value="MDM8157809.1"/>
    <property type="molecule type" value="Genomic_DNA"/>
</dbReference>
<dbReference type="RefSeq" id="WP_289608252.1">
    <property type="nucleotide sequence ID" value="NZ_JAUDCG010000046.1"/>
</dbReference>
<keyword evidence="1" id="KW-1133">Transmembrane helix</keyword>